<name>A0A855X391_9BACT</name>
<evidence type="ECO:0008006" key="3">
    <source>
        <dbReference type="Google" id="ProtNLM"/>
    </source>
</evidence>
<dbReference type="EMBL" id="PQAP01000217">
    <property type="protein sequence ID" value="PWB68089.1"/>
    <property type="molecule type" value="Genomic_DNA"/>
</dbReference>
<reference evidence="1 2" key="1">
    <citation type="journal article" date="2018" name="ISME J.">
        <title>A methanotrophic archaeon couples anaerobic oxidation of methane to Fe(III) reduction.</title>
        <authorList>
            <person name="Cai C."/>
            <person name="Leu A.O."/>
            <person name="Xie G.J."/>
            <person name="Guo J."/>
            <person name="Feng Y."/>
            <person name="Zhao J.X."/>
            <person name="Tyson G.W."/>
            <person name="Yuan Z."/>
            <person name="Hu S."/>
        </authorList>
    </citation>
    <scope>NUCLEOTIDE SEQUENCE [LARGE SCALE GENOMIC DNA]</scope>
    <source>
        <strain evidence="1">FeB_12</strain>
    </source>
</reference>
<dbReference type="Gene3D" id="1.25.10.10">
    <property type="entry name" value="Leucine-rich Repeat Variant"/>
    <property type="match status" value="1"/>
</dbReference>
<evidence type="ECO:0000313" key="1">
    <source>
        <dbReference type="EMBL" id="PWB68089.1"/>
    </source>
</evidence>
<dbReference type="Proteomes" id="UP000250918">
    <property type="component" value="Unassembled WGS sequence"/>
</dbReference>
<dbReference type="InterPro" id="IPR004155">
    <property type="entry name" value="PBS_lyase_HEAT"/>
</dbReference>
<gene>
    <name evidence="1" type="ORF">C3F09_12285</name>
</gene>
<accession>A0A855X391</accession>
<dbReference type="GO" id="GO:0016491">
    <property type="term" value="F:oxidoreductase activity"/>
    <property type="evidence" value="ECO:0007669"/>
    <property type="project" value="TreeGrafter"/>
</dbReference>
<protein>
    <recommendedName>
        <fullName evidence="3">HEAT repeat domain-containing protein</fullName>
    </recommendedName>
</protein>
<dbReference type="PANTHER" id="PTHR12697:SF5">
    <property type="entry name" value="DEOXYHYPUSINE HYDROXYLASE"/>
    <property type="match status" value="1"/>
</dbReference>
<dbReference type="InterPro" id="IPR011989">
    <property type="entry name" value="ARM-like"/>
</dbReference>
<dbReference type="SUPFAM" id="SSF48371">
    <property type="entry name" value="ARM repeat"/>
    <property type="match status" value="1"/>
</dbReference>
<dbReference type="Pfam" id="PF13646">
    <property type="entry name" value="HEAT_2"/>
    <property type="match status" value="1"/>
</dbReference>
<sequence length="172" mass="18804">MLDKNKSIGTKVRSLVRLLASKDGLVRQDARRSLVAIGRPAVSSLVRALRNSKSEQVRWEAAKALGAIGDTRSIPSLVSTLTDSDFDVGWVAAESLRQFKKDAWPALMRALVRDSSDTQAMYQGAHHVLRGQKEKGYNDLLAVLLRALGRSALSESAIVAAHEILERLKAES</sequence>
<organism evidence="1 2">
    <name type="scientific">candidate division GN15 bacterium</name>
    <dbReference type="NCBI Taxonomy" id="2072418"/>
    <lineage>
        <taxon>Bacteria</taxon>
        <taxon>candidate division GN15</taxon>
    </lineage>
</organism>
<evidence type="ECO:0000313" key="2">
    <source>
        <dbReference type="Proteomes" id="UP000250918"/>
    </source>
</evidence>
<dbReference type="AlphaFoldDB" id="A0A855X391"/>
<comment type="caution">
    <text evidence="1">The sequence shown here is derived from an EMBL/GenBank/DDBJ whole genome shotgun (WGS) entry which is preliminary data.</text>
</comment>
<dbReference type="InterPro" id="IPR016024">
    <property type="entry name" value="ARM-type_fold"/>
</dbReference>
<dbReference type="PANTHER" id="PTHR12697">
    <property type="entry name" value="PBS LYASE HEAT-LIKE PROTEIN"/>
    <property type="match status" value="1"/>
</dbReference>
<proteinExistence type="predicted"/>
<dbReference type="SMART" id="SM00567">
    <property type="entry name" value="EZ_HEAT"/>
    <property type="match status" value="2"/>
</dbReference>